<dbReference type="eggNOG" id="COG4585">
    <property type="taxonomic scope" value="Bacteria"/>
</dbReference>
<dbReference type="InterPro" id="IPR050482">
    <property type="entry name" value="Sensor_HK_TwoCompSys"/>
</dbReference>
<dbReference type="InterPro" id="IPR003018">
    <property type="entry name" value="GAF"/>
</dbReference>
<evidence type="ECO:0000256" key="2">
    <source>
        <dbReference type="ARBA" id="ARBA00004141"/>
    </source>
</evidence>
<dbReference type="SMART" id="SM00091">
    <property type="entry name" value="PAS"/>
    <property type="match status" value="1"/>
</dbReference>
<dbReference type="Pfam" id="PF01590">
    <property type="entry name" value="GAF"/>
    <property type="match status" value="1"/>
</dbReference>
<dbReference type="RefSeq" id="WP_011779301.1">
    <property type="nucleotide sequence ID" value="NC_008726.1"/>
</dbReference>
<name>A1T6T6_MYCVP</name>
<accession>A1T6T6</accession>
<dbReference type="Gene3D" id="3.30.565.10">
    <property type="entry name" value="Histidine kinase-like ATPase, C-terminal domain"/>
    <property type="match status" value="1"/>
</dbReference>
<dbReference type="InterPro" id="IPR038318">
    <property type="entry name" value="KdpD_sf"/>
</dbReference>
<evidence type="ECO:0000256" key="8">
    <source>
        <dbReference type="ARBA" id="ARBA00022777"/>
    </source>
</evidence>
<evidence type="ECO:0000256" key="7">
    <source>
        <dbReference type="ARBA" id="ARBA00022741"/>
    </source>
</evidence>
<evidence type="ECO:0000256" key="10">
    <source>
        <dbReference type="ARBA" id="ARBA00022989"/>
    </source>
</evidence>
<dbReference type="PROSITE" id="PS50112">
    <property type="entry name" value="PAS"/>
    <property type="match status" value="1"/>
</dbReference>
<dbReference type="CDD" id="cd00130">
    <property type="entry name" value="PAS"/>
    <property type="match status" value="1"/>
</dbReference>
<dbReference type="eggNOG" id="COG2205">
    <property type="taxonomic scope" value="Bacteria"/>
</dbReference>
<evidence type="ECO:0000256" key="9">
    <source>
        <dbReference type="ARBA" id="ARBA00022840"/>
    </source>
</evidence>
<feature type="transmembrane region" description="Helical" evidence="13">
    <location>
        <begin position="17"/>
        <end position="38"/>
    </location>
</feature>
<evidence type="ECO:0000256" key="13">
    <source>
        <dbReference type="SAM" id="Phobius"/>
    </source>
</evidence>
<keyword evidence="5" id="KW-0808">Transferase</keyword>
<proteinExistence type="predicted"/>
<evidence type="ECO:0000256" key="3">
    <source>
        <dbReference type="ARBA" id="ARBA00012438"/>
    </source>
</evidence>
<evidence type="ECO:0000313" key="15">
    <source>
        <dbReference type="EMBL" id="ABM12886.1"/>
    </source>
</evidence>
<dbReference type="PANTHER" id="PTHR24421">
    <property type="entry name" value="NITRATE/NITRITE SENSOR PROTEIN NARX-RELATED"/>
    <property type="match status" value="1"/>
</dbReference>
<dbReference type="Pfam" id="PF07730">
    <property type="entry name" value="HisKA_3"/>
    <property type="match status" value="1"/>
</dbReference>
<evidence type="ECO:0000256" key="12">
    <source>
        <dbReference type="ARBA" id="ARBA00023136"/>
    </source>
</evidence>
<dbReference type="EC" id="2.7.13.3" evidence="3"/>
<dbReference type="Gene3D" id="1.20.120.620">
    <property type="entry name" value="Backbone structure of the membrane domain of e. Coli histidine kinase receptor kdpd"/>
    <property type="match status" value="1"/>
</dbReference>
<dbReference type="GO" id="GO:0016020">
    <property type="term" value="C:membrane"/>
    <property type="evidence" value="ECO:0007669"/>
    <property type="project" value="UniProtKB-SubCell"/>
</dbReference>
<feature type="domain" description="PAS" evidence="14">
    <location>
        <begin position="250"/>
        <end position="302"/>
    </location>
</feature>
<keyword evidence="6 13" id="KW-0812">Transmembrane</keyword>
<evidence type="ECO:0000313" key="16">
    <source>
        <dbReference type="Proteomes" id="UP000009159"/>
    </source>
</evidence>
<dbReference type="SUPFAM" id="SSF55781">
    <property type="entry name" value="GAF domain-like"/>
    <property type="match status" value="1"/>
</dbReference>
<comment type="catalytic activity">
    <reaction evidence="1">
        <text>ATP + protein L-histidine = ADP + protein N-phospho-L-histidine.</text>
        <dbReference type="EC" id="2.7.13.3"/>
    </reaction>
</comment>
<dbReference type="HOGENOM" id="CLU_023096_0_0_11"/>
<keyword evidence="7" id="KW-0547">Nucleotide-binding</keyword>
<dbReference type="InterPro" id="IPR035965">
    <property type="entry name" value="PAS-like_dom_sf"/>
</dbReference>
<dbReference type="Proteomes" id="UP000009159">
    <property type="component" value="Chromosome"/>
</dbReference>
<dbReference type="InterPro" id="IPR000014">
    <property type="entry name" value="PAS"/>
</dbReference>
<dbReference type="GO" id="GO:0005524">
    <property type="term" value="F:ATP binding"/>
    <property type="evidence" value="ECO:0007669"/>
    <property type="project" value="UniProtKB-KW"/>
</dbReference>
<dbReference type="InterPro" id="IPR013655">
    <property type="entry name" value="PAS_fold_3"/>
</dbReference>
<dbReference type="CDD" id="cd16917">
    <property type="entry name" value="HATPase_UhpB-NarQ-NarX-like"/>
    <property type="match status" value="1"/>
</dbReference>
<dbReference type="Pfam" id="PF08447">
    <property type="entry name" value="PAS_3"/>
    <property type="match status" value="1"/>
</dbReference>
<feature type="transmembrane region" description="Helical" evidence="13">
    <location>
        <begin position="93"/>
        <end position="112"/>
    </location>
</feature>
<dbReference type="Gene3D" id="3.30.450.20">
    <property type="entry name" value="PAS domain"/>
    <property type="match status" value="1"/>
</dbReference>
<dbReference type="GO" id="GO:0046983">
    <property type="term" value="F:protein dimerization activity"/>
    <property type="evidence" value="ECO:0007669"/>
    <property type="project" value="InterPro"/>
</dbReference>
<dbReference type="SUPFAM" id="SSF55874">
    <property type="entry name" value="ATPase domain of HSP90 chaperone/DNA topoisomerase II/histidine kinase"/>
    <property type="match status" value="1"/>
</dbReference>
<dbReference type="Pfam" id="PF02518">
    <property type="entry name" value="HATPase_c"/>
    <property type="match status" value="1"/>
</dbReference>
<dbReference type="SMART" id="SM00065">
    <property type="entry name" value="GAF"/>
    <property type="match status" value="1"/>
</dbReference>
<dbReference type="GO" id="GO:0000155">
    <property type="term" value="F:phosphorelay sensor kinase activity"/>
    <property type="evidence" value="ECO:0007669"/>
    <property type="project" value="InterPro"/>
</dbReference>
<keyword evidence="4" id="KW-0597">Phosphoprotein</keyword>
<dbReference type="InterPro" id="IPR011712">
    <property type="entry name" value="Sig_transdc_His_kin_sub3_dim/P"/>
</dbReference>
<dbReference type="InterPro" id="IPR003594">
    <property type="entry name" value="HATPase_dom"/>
</dbReference>
<dbReference type="PANTHER" id="PTHR24421:SF10">
    <property type="entry name" value="NITRATE_NITRITE SENSOR PROTEIN NARQ"/>
    <property type="match status" value="1"/>
</dbReference>
<dbReference type="EMBL" id="CP000511">
    <property type="protein sequence ID" value="ABM12886.1"/>
    <property type="molecule type" value="Genomic_DNA"/>
</dbReference>
<evidence type="ECO:0000256" key="11">
    <source>
        <dbReference type="ARBA" id="ARBA00023012"/>
    </source>
</evidence>
<evidence type="ECO:0000259" key="14">
    <source>
        <dbReference type="PROSITE" id="PS50112"/>
    </source>
</evidence>
<protein>
    <recommendedName>
        <fullName evidence="3">histidine kinase</fullName>
        <ecNumber evidence="3">2.7.13.3</ecNumber>
    </recommendedName>
</protein>
<dbReference type="NCBIfam" id="TIGR00229">
    <property type="entry name" value="sensory_box"/>
    <property type="match status" value="1"/>
</dbReference>
<dbReference type="InterPro" id="IPR036890">
    <property type="entry name" value="HATPase_C_sf"/>
</dbReference>
<evidence type="ECO:0000256" key="5">
    <source>
        <dbReference type="ARBA" id="ARBA00022679"/>
    </source>
</evidence>
<evidence type="ECO:0000256" key="1">
    <source>
        <dbReference type="ARBA" id="ARBA00000085"/>
    </source>
</evidence>
<sequence length="725" mass="76495">MPTRFLERVVRSPARPLGLGIAVAAGFLAAEVLAVFALKKIAPENAFGALLLLGVLVVSAGWGFGLSIATSLASAAVYAYLHLEGRDSLAPALIIFLTLALLTNALVGQARLRAAEAEQRRREADLSADLARVMLRAPALGPALEDAGRRFADVLGLPYATLTVGGGATGADEMAIDLVDGAEHTGTLLVPRDLPLASVRRIHRMVPSLQALLAAACDREDITAELEASRRELERFFAVASDLLFIGTYVDGVAQLTRVNPAFERALGYSAAELAARPLTEFIHPDDRDGTAAALDSVPQTDGATQFENRSLRRDGGVRWLEWNVVSDRGVLLGGARDVTERRREQDRLRMARTQQAALRRVATLVARGAPLSEVYDVAVTELAHSLGVNHVTLLAFEADDHAVVRAALKSAHQPGFAVGDRLSLDGGSISEQVHRTGLPARIDDYSEVPGRIATRLRELGIRSAAGSPLTVDGGTRGVLVVGSHAVQGVPDGTEAHIGDFADLISTAIANAETRAELTASRARIVAAADEARRGFERDLHDGAQQRIVSLSLQLREAEAAVEGDEALRTQLSTVVNGLAGLHSDLQELSRGLHPAVLSRGGLKPAMRNLARRSTVPVELTVDIDRRLPEPVEVAAYYVVAESLTNVAKHAQADSVTVEIGLDDAPDGGTLLRLSVTDDGTGGASADGGSGLVGLRDRVEALSGQLTVTSRPGDGTSISATIPVD</sequence>
<dbReference type="eggNOG" id="COG2202">
    <property type="taxonomic scope" value="Bacteria"/>
</dbReference>
<dbReference type="KEGG" id="mva:Mvan_2071"/>
<dbReference type="STRING" id="350058.Mvan_2071"/>
<keyword evidence="12 13" id="KW-0472">Membrane</keyword>
<evidence type="ECO:0000256" key="6">
    <source>
        <dbReference type="ARBA" id="ARBA00022692"/>
    </source>
</evidence>
<dbReference type="InterPro" id="IPR029016">
    <property type="entry name" value="GAF-like_dom_sf"/>
</dbReference>
<gene>
    <name evidence="15" type="ordered locus">Mvan_2071</name>
</gene>
<feature type="transmembrane region" description="Helical" evidence="13">
    <location>
        <begin position="50"/>
        <end position="81"/>
    </location>
</feature>
<reference evidence="15" key="1">
    <citation type="submission" date="2006-12" db="EMBL/GenBank/DDBJ databases">
        <title>Complete sequence of Mycobacterium vanbaalenii PYR-1.</title>
        <authorList>
            <consortium name="US DOE Joint Genome Institute"/>
            <person name="Copeland A."/>
            <person name="Lucas S."/>
            <person name="Lapidus A."/>
            <person name="Barry K."/>
            <person name="Detter J.C."/>
            <person name="Glavina del Rio T."/>
            <person name="Hammon N."/>
            <person name="Israni S."/>
            <person name="Dalin E."/>
            <person name="Tice H."/>
            <person name="Pitluck S."/>
            <person name="Singan V."/>
            <person name="Schmutz J."/>
            <person name="Larimer F."/>
            <person name="Land M."/>
            <person name="Hauser L."/>
            <person name="Kyrpides N."/>
            <person name="Anderson I.J."/>
            <person name="Miller C."/>
            <person name="Richardson P."/>
        </authorList>
    </citation>
    <scope>NUCLEOTIDE SEQUENCE [LARGE SCALE GENOMIC DNA]</scope>
    <source>
        <strain evidence="15">PYR-1</strain>
    </source>
</reference>
<organism evidence="15 16">
    <name type="scientific">Mycolicibacterium vanbaalenii (strain DSM 7251 / JCM 13017 / BCRC 16820 / KCTC 9966 / NRRL B-24157 / PYR-1)</name>
    <name type="common">Mycobacterium vanbaalenii</name>
    <dbReference type="NCBI Taxonomy" id="350058"/>
    <lineage>
        <taxon>Bacteria</taxon>
        <taxon>Bacillati</taxon>
        <taxon>Actinomycetota</taxon>
        <taxon>Actinomycetes</taxon>
        <taxon>Mycobacteriales</taxon>
        <taxon>Mycobacteriaceae</taxon>
        <taxon>Mycolicibacterium</taxon>
    </lineage>
</organism>
<dbReference type="Pfam" id="PF13493">
    <property type="entry name" value="DUF4118"/>
    <property type="match status" value="1"/>
</dbReference>
<evidence type="ECO:0000256" key="4">
    <source>
        <dbReference type="ARBA" id="ARBA00022553"/>
    </source>
</evidence>
<dbReference type="AlphaFoldDB" id="A1T6T6"/>
<keyword evidence="9" id="KW-0067">ATP-binding</keyword>
<keyword evidence="16" id="KW-1185">Reference proteome</keyword>
<dbReference type="SUPFAM" id="SSF55785">
    <property type="entry name" value="PYP-like sensor domain (PAS domain)"/>
    <property type="match status" value="1"/>
</dbReference>
<keyword evidence="8 15" id="KW-0418">Kinase</keyword>
<comment type="subcellular location">
    <subcellularLocation>
        <location evidence="2">Membrane</location>
        <topology evidence="2">Multi-pass membrane protein</topology>
    </subcellularLocation>
</comment>
<keyword evidence="10 13" id="KW-1133">Transmembrane helix</keyword>
<dbReference type="InterPro" id="IPR025201">
    <property type="entry name" value="KdpD_TM"/>
</dbReference>
<keyword evidence="11" id="KW-0902">Two-component regulatory system</keyword>
<dbReference type="eggNOG" id="COG2203">
    <property type="taxonomic scope" value="Bacteria"/>
</dbReference>
<dbReference type="Gene3D" id="3.30.450.40">
    <property type="match status" value="1"/>
</dbReference>